<proteinExistence type="predicted"/>
<feature type="signal peptide" evidence="3">
    <location>
        <begin position="1"/>
        <end position="18"/>
    </location>
</feature>
<accession>A0A2W1BUV5</accession>
<name>A0A2W1BUV5_HELAM</name>
<evidence type="ECO:0000313" key="5">
    <source>
        <dbReference type="Proteomes" id="UP000249218"/>
    </source>
</evidence>
<keyword evidence="2" id="KW-0812">Transmembrane</keyword>
<evidence type="ECO:0000313" key="4">
    <source>
        <dbReference type="EMBL" id="PZC77414.1"/>
    </source>
</evidence>
<sequence length="583" mass="65595">MLRFSVFLLVYCLANVTGELETQSLLGNKVDIVRGNDLYLSLPNATPLNETCRLYGPDDKLVTVPAVDRFNNESCGYIIRRVNETHRGTWSIVYGQDTTNWQFDTNVNIIELYNTTLPDLTWEAGSSVDIIVGPEDAVYCRIMDNRYRTFLEQFGPCRIVVDRVTMDHRGTWSVNIGISGAVTTYYSSFRVNIGREDTLTPVMTSIAREGQSVTLRCSVPREYEVSTCSFRSPSHNSMIASPGVGQNGFAGGVMSQESATGNHVCTLRIVAFDRWQQGTWRCALNTTQGVLHGFLYVDSVSDFYRPEPQLRGNDEFAYELEPVVMSCSVEAAIRYCYFRSPNGTVFNVGPSMSSPDYEYVGTGFSGGECGIRFHRIQPSQAGRWSCNVGLAYNIYTEELSREIFLSLSERIWTQQYSRHNTMTVEMSVGDGGELEYCRFVRSDGMGFTSDYVPLEYSVETDRMWNGMCVMHALRPTAADWRAWTVAAKLTGHSGELTGITNPQRLGPSSGAHSVAAFFLWLFFAIFFFMMLFAALSLASKRNREWTYARAAHIRNSFRRQPPPPQQTQPVQPTHIITELPPKA</sequence>
<dbReference type="InterPro" id="IPR013783">
    <property type="entry name" value="Ig-like_fold"/>
</dbReference>
<dbReference type="EMBL" id="KZ149930">
    <property type="protein sequence ID" value="PZC77414.1"/>
    <property type="molecule type" value="Genomic_DNA"/>
</dbReference>
<feature type="transmembrane region" description="Helical" evidence="2">
    <location>
        <begin position="517"/>
        <end position="538"/>
    </location>
</feature>
<keyword evidence="3" id="KW-0732">Signal</keyword>
<feature type="chain" id="PRO_5015914287" description="Ig-like domain-containing protein" evidence="3">
    <location>
        <begin position="19"/>
        <end position="583"/>
    </location>
</feature>
<keyword evidence="2" id="KW-0472">Membrane</keyword>
<protein>
    <recommendedName>
        <fullName evidence="6">Ig-like domain-containing protein</fullName>
    </recommendedName>
</protein>
<reference evidence="4 5" key="1">
    <citation type="journal article" date="2017" name="BMC Biol.">
        <title>Genomic innovations, transcriptional plasticity and gene loss underlying the evolution and divergence of two highly polyphagous and invasive Helicoverpa pest species.</title>
        <authorList>
            <person name="Pearce S.L."/>
            <person name="Clarke D.F."/>
            <person name="East P.D."/>
            <person name="Elfekih S."/>
            <person name="Gordon K.H."/>
            <person name="Jermiin L.S."/>
            <person name="McGaughran A."/>
            <person name="Oakeshott J.G."/>
            <person name="Papanikolaou A."/>
            <person name="Perera O.P."/>
            <person name="Rane R.V."/>
            <person name="Richards S."/>
            <person name="Tay W.T."/>
            <person name="Walsh T.K."/>
            <person name="Anderson A."/>
            <person name="Anderson C.J."/>
            <person name="Asgari S."/>
            <person name="Board P.G."/>
            <person name="Bretschneider A."/>
            <person name="Campbell P.M."/>
            <person name="Chertemps T."/>
            <person name="Christeller J.T."/>
            <person name="Coppin C.W."/>
            <person name="Downes S.J."/>
            <person name="Duan G."/>
            <person name="Farnsworth C.A."/>
            <person name="Good R.T."/>
            <person name="Han L.B."/>
            <person name="Han Y.C."/>
            <person name="Hatje K."/>
            <person name="Horne I."/>
            <person name="Huang Y.P."/>
            <person name="Hughes D.S."/>
            <person name="Jacquin-Joly E."/>
            <person name="James W."/>
            <person name="Jhangiani S."/>
            <person name="Kollmar M."/>
            <person name="Kuwar S.S."/>
            <person name="Li S."/>
            <person name="Liu N.Y."/>
            <person name="Maibeche M.T."/>
            <person name="Miller J.R."/>
            <person name="Montagne N."/>
            <person name="Perry T."/>
            <person name="Qu J."/>
            <person name="Song S.V."/>
            <person name="Sutton G.G."/>
            <person name="Vogel H."/>
            <person name="Walenz B.P."/>
            <person name="Xu W."/>
            <person name="Zhang H.J."/>
            <person name="Zou Z."/>
            <person name="Batterham P."/>
            <person name="Edwards O.R."/>
            <person name="Feyereisen R."/>
            <person name="Gibbs R.A."/>
            <person name="Heckel D.G."/>
            <person name="McGrath A."/>
            <person name="Robin C."/>
            <person name="Scherer S.E."/>
            <person name="Worley K.C."/>
            <person name="Wu Y.D."/>
        </authorList>
    </citation>
    <scope>NUCLEOTIDE SEQUENCE [LARGE SCALE GENOMIC DNA]</scope>
    <source>
        <strain evidence="4">Harm_GR_Male_#8</strain>
        <tissue evidence="4">Whole organism</tissue>
    </source>
</reference>
<dbReference type="Gene3D" id="2.60.40.10">
    <property type="entry name" value="Immunoglobulins"/>
    <property type="match status" value="1"/>
</dbReference>
<keyword evidence="2" id="KW-1133">Transmembrane helix</keyword>
<evidence type="ECO:0008006" key="6">
    <source>
        <dbReference type="Google" id="ProtNLM"/>
    </source>
</evidence>
<evidence type="ECO:0000256" key="1">
    <source>
        <dbReference type="SAM" id="MobiDB-lite"/>
    </source>
</evidence>
<keyword evidence="5" id="KW-1185">Reference proteome</keyword>
<organism evidence="4 5">
    <name type="scientific">Helicoverpa armigera</name>
    <name type="common">Cotton bollworm</name>
    <name type="synonym">Heliothis armigera</name>
    <dbReference type="NCBI Taxonomy" id="29058"/>
    <lineage>
        <taxon>Eukaryota</taxon>
        <taxon>Metazoa</taxon>
        <taxon>Ecdysozoa</taxon>
        <taxon>Arthropoda</taxon>
        <taxon>Hexapoda</taxon>
        <taxon>Insecta</taxon>
        <taxon>Pterygota</taxon>
        <taxon>Neoptera</taxon>
        <taxon>Endopterygota</taxon>
        <taxon>Lepidoptera</taxon>
        <taxon>Glossata</taxon>
        <taxon>Ditrysia</taxon>
        <taxon>Noctuoidea</taxon>
        <taxon>Noctuidae</taxon>
        <taxon>Heliothinae</taxon>
        <taxon>Helicoverpa</taxon>
    </lineage>
</organism>
<dbReference type="OrthoDB" id="7467099at2759"/>
<dbReference type="AlphaFoldDB" id="A0A2W1BUV5"/>
<feature type="region of interest" description="Disordered" evidence="1">
    <location>
        <begin position="556"/>
        <end position="583"/>
    </location>
</feature>
<evidence type="ECO:0000256" key="3">
    <source>
        <dbReference type="SAM" id="SignalP"/>
    </source>
</evidence>
<evidence type="ECO:0000256" key="2">
    <source>
        <dbReference type="SAM" id="Phobius"/>
    </source>
</evidence>
<gene>
    <name evidence="4" type="primary">HaOG203462</name>
    <name evidence="4" type="ORF">B5X24_HaOG203462</name>
</gene>
<dbReference type="Proteomes" id="UP000249218">
    <property type="component" value="Unassembled WGS sequence"/>
</dbReference>